<dbReference type="InterPro" id="IPR016039">
    <property type="entry name" value="Thiolase-like"/>
</dbReference>
<dbReference type="SUPFAM" id="SSF53901">
    <property type="entry name" value="Thiolase-like"/>
    <property type="match status" value="2"/>
</dbReference>
<name>A0A1Y6D403_9GAMM</name>
<dbReference type="PROSITE" id="PS52004">
    <property type="entry name" value="KS3_2"/>
    <property type="match status" value="1"/>
</dbReference>
<organism evidence="6 7">
    <name type="scientific">Methylomagnum ishizawai</name>
    <dbReference type="NCBI Taxonomy" id="1760988"/>
    <lineage>
        <taxon>Bacteria</taxon>
        <taxon>Pseudomonadati</taxon>
        <taxon>Pseudomonadota</taxon>
        <taxon>Gammaproteobacteria</taxon>
        <taxon>Methylococcales</taxon>
        <taxon>Methylococcaceae</taxon>
        <taxon>Methylomagnum</taxon>
    </lineage>
</organism>
<comment type="similarity">
    <text evidence="2 4">Belongs to the thiolase-like superfamily. Beta-ketoacyl-ACP synthases family.</text>
</comment>
<dbReference type="Pfam" id="PF02801">
    <property type="entry name" value="Ketoacyl-synt_C"/>
    <property type="match status" value="1"/>
</dbReference>
<proteinExistence type="inferred from homology"/>
<evidence type="ECO:0000256" key="2">
    <source>
        <dbReference type="ARBA" id="ARBA00008467"/>
    </source>
</evidence>
<dbReference type="Gene3D" id="3.40.47.10">
    <property type="match status" value="2"/>
</dbReference>
<keyword evidence="3 4" id="KW-0808">Transferase</keyword>
<gene>
    <name evidence="6" type="ORF">SAMN02949497_0351</name>
</gene>
<dbReference type="EMBL" id="FXAM01000002">
    <property type="protein sequence ID" value="SMF97331.1"/>
    <property type="molecule type" value="Genomic_DNA"/>
</dbReference>
<keyword evidence="7" id="KW-1185">Reference proteome</keyword>
<evidence type="ECO:0000256" key="1">
    <source>
        <dbReference type="ARBA" id="ARBA00005194"/>
    </source>
</evidence>
<evidence type="ECO:0000259" key="5">
    <source>
        <dbReference type="PROSITE" id="PS52004"/>
    </source>
</evidence>
<evidence type="ECO:0000256" key="3">
    <source>
        <dbReference type="ARBA" id="ARBA00022679"/>
    </source>
</evidence>
<dbReference type="SMART" id="SM00825">
    <property type="entry name" value="PKS_KS"/>
    <property type="match status" value="1"/>
</dbReference>
<dbReference type="GO" id="GO:0005829">
    <property type="term" value="C:cytosol"/>
    <property type="evidence" value="ECO:0007669"/>
    <property type="project" value="TreeGrafter"/>
</dbReference>
<comment type="pathway">
    <text evidence="1">Lipid metabolism; fatty acid biosynthesis.</text>
</comment>
<dbReference type="InterPro" id="IPR014030">
    <property type="entry name" value="Ketoacyl_synth_N"/>
</dbReference>
<accession>A0A1Y6D403</accession>
<dbReference type="PANTHER" id="PTHR11712:SF336">
    <property type="entry name" value="3-OXOACYL-[ACYL-CARRIER-PROTEIN] SYNTHASE, MITOCHONDRIAL"/>
    <property type="match status" value="1"/>
</dbReference>
<dbReference type="RefSeq" id="WP_085216371.1">
    <property type="nucleotide sequence ID" value="NZ_FXAM01000002.1"/>
</dbReference>
<evidence type="ECO:0000313" key="7">
    <source>
        <dbReference type="Proteomes" id="UP000192923"/>
    </source>
</evidence>
<dbReference type="InterPro" id="IPR000794">
    <property type="entry name" value="Beta-ketoacyl_synthase"/>
</dbReference>
<dbReference type="InterPro" id="IPR020841">
    <property type="entry name" value="PKS_Beta-ketoAc_synthase_dom"/>
</dbReference>
<dbReference type="STRING" id="1760988.SAMN02949497_0351"/>
<dbReference type="InterPro" id="IPR014031">
    <property type="entry name" value="Ketoacyl_synth_C"/>
</dbReference>
<dbReference type="Pfam" id="PF00109">
    <property type="entry name" value="ketoacyl-synt"/>
    <property type="match status" value="1"/>
</dbReference>
<reference evidence="6 7" key="1">
    <citation type="submission" date="2016-12" db="EMBL/GenBank/DDBJ databases">
        <authorList>
            <person name="Song W.-J."/>
            <person name="Kurnit D.M."/>
        </authorList>
    </citation>
    <scope>NUCLEOTIDE SEQUENCE [LARGE SCALE GENOMIC DNA]</scope>
    <source>
        <strain evidence="6 7">175</strain>
    </source>
</reference>
<evidence type="ECO:0000256" key="4">
    <source>
        <dbReference type="RuleBase" id="RU003694"/>
    </source>
</evidence>
<dbReference type="Proteomes" id="UP000192923">
    <property type="component" value="Unassembled WGS sequence"/>
</dbReference>
<evidence type="ECO:0000313" key="6">
    <source>
        <dbReference type="EMBL" id="SMF97331.1"/>
    </source>
</evidence>
<dbReference type="GO" id="GO:0004315">
    <property type="term" value="F:3-oxoacyl-[acyl-carrier-protein] synthase activity"/>
    <property type="evidence" value="ECO:0007669"/>
    <property type="project" value="TreeGrafter"/>
</dbReference>
<dbReference type="AlphaFoldDB" id="A0A1Y6D403"/>
<dbReference type="GO" id="GO:0006633">
    <property type="term" value="P:fatty acid biosynthetic process"/>
    <property type="evidence" value="ECO:0007669"/>
    <property type="project" value="TreeGrafter"/>
</dbReference>
<protein>
    <submittedName>
        <fullName evidence="6">Malonyl-ACP decarboxylase</fullName>
    </submittedName>
</protein>
<sequence length="428" mass="43053">MGYRADSEASRIHITGLGFAGAAGGGVDALARRLETGESAIQLLPPEWRPVPALQVGALLPPDWSWRDTTGAKALDAEALAAAERLLRGGDAPLRADAAAVLEAKGSAAIAPERLGLVVGGSNLAHALLAQELARFQSNPAHVNPRIGFHGLDTHVAATLAALVQAKGPVLNVAAAAASGAAAAVTALDLLRAGRCDACLVVGAMQRLSQVDWQALAGLGALNVSDVPAWPCTEGGGGFTPGEGAACVLLERADHARQRGATAWAELAGGALVSGADPLPHPCRADEVRAMALALADAGLAPGQVDLVVLHATGTARGDAAELGAVADLFGPGLDRVWATAPKAIAGHGLTSAGVVGLIAAALMLARGRIHPWPTAGVPKLSGLRVATGPANAALHCVITNAFGFGGFNACLALRSLPFHTERTADTP</sequence>
<dbReference type="PANTHER" id="PTHR11712">
    <property type="entry name" value="POLYKETIDE SYNTHASE-RELATED"/>
    <property type="match status" value="1"/>
</dbReference>
<feature type="domain" description="Ketosynthase family 3 (KS3)" evidence="5">
    <location>
        <begin position="9"/>
        <end position="416"/>
    </location>
</feature>
<dbReference type="OrthoDB" id="5559162at2"/>